<evidence type="ECO:0000313" key="2">
    <source>
        <dbReference type="Proteomes" id="UP001055811"/>
    </source>
</evidence>
<gene>
    <name evidence="1" type="ORF">L2E82_11881</name>
</gene>
<accession>A0ACB9GE05</accession>
<evidence type="ECO:0000313" key="1">
    <source>
        <dbReference type="EMBL" id="KAI3781854.1"/>
    </source>
</evidence>
<protein>
    <submittedName>
        <fullName evidence="1">Uncharacterized protein</fullName>
    </submittedName>
</protein>
<sequence length="77" mass="8235">MGGGRLGSSDIRVTKSHSVLAGTGKRYSVANGGLPRGSCKKTSKWEGLLSIRDMGHELVAKGKKNTNMTLEEVLKTF</sequence>
<proteinExistence type="predicted"/>
<organism evidence="1 2">
    <name type="scientific">Cichorium intybus</name>
    <name type="common">Chicory</name>
    <dbReference type="NCBI Taxonomy" id="13427"/>
    <lineage>
        <taxon>Eukaryota</taxon>
        <taxon>Viridiplantae</taxon>
        <taxon>Streptophyta</taxon>
        <taxon>Embryophyta</taxon>
        <taxon>Tracheophyta</taxon>
        <taxon>Spermatophyta</taxon>
        <taxon>Magnoliopsida</taxon>
        <taxon>eudicotyledons</taxon>
        <taxon>Gunneridae</taxon>
        <taxon>Pentapetalae</taxon>
        <taxon>asterids</taxon>
        <taxon>campanulids</taxon>
        <taxon>Asterales</taxon>
        <taxon>Asteraceae</taxon>
        <taxon>Cichorioideae</taxon>
        <taxon>Cichorieae</taxon>
        <taxon>Cichoriinae</taxon>
        <taxon>Cichorium</taxon>
    </lineage>
</organism>
<dbReference type="Proteomes" id="UP001055811">
    <property type="component" value="Linkage Group LG02"/>
</dbReference>
<keyword evidence="2" id="KW-1185">Reference proteome</keyword>
<name>A0ACB9GE05_CICIN</name>
<dbReference type="EMBL" id="CM042010">
    <property type="protein sequence ID" value="KAI3781854.1"/>
    <property type="molecule type" value="Genomic_DNA"/>
</dbReference>
<comment type="caution">
    <text evidence="1">The sequence shown here is derived from an EMBL/GenBank/DDBJ whole genome shotgun (WGS) entry which is preliminary data.</text>
</comment>
<reference evidence="1 2" key="2">
    <citation type="journal article" date="2022" name="Mol. Ecol. Resour.">
        <title>The genomes of chicory, endive, great burdock and yacon provide insights into Asteraceae paleo-polyploidization history and plant inulin production.</title>
        <authorList>
            <person name="Fan W."/>
            <person name="Wang S."/>
            <person name="Wang H."/>
            <person name="Wang A."/>
            <person name="Jiang F."/>
            <person name="Liu H."/>
            <person name="Zhao H."/>
            <person name="Xu D."/>
            <person name="Zhang Y."/>
        </authorList>
    </citation>
    <scope>NUCLEOTIDE SEQUENCE [LARGE SCALE GENOMIC DNA]</scope>
    <source>
        <strain evidence="2">cv. Punajuju</strain>
        <tissue evidence="1">Leaves</tissue>
    </source>
</reference>
<reference evidence="2" key="1">
    <citation type="journal article" date="2022" name="Mol. Ecol. Resour.">
        <title>The genomes of chicory, endive, great burdock and yacon provide insights into Asteraceae palaeo-polyploidization history and plant inulin production.</title>
        <authorList>
            <person name="Fan W."/>
            <person name="Wang S."/>
            <person name="Wang H."/>
            <person name="Wang A."/>
            <person name="Jiang F."/>
            <person name="Liu H."/>
            <person name="Zhao H."/>
            <person name="Xu D."/>
            <person name="Zhang Y."/>
        </authorList>
    </citation>
    <scope>NUCLEOTIDE SEQUENCE [LARGE SCALE GENOMIC DNA]</scope>
    <source>
        <strain evidence="2">cv. Punajuju</strain>
    </source>
</reference>